<sequence>MMDEILQNLMERHNFKSIKVKKEGREAIGPLHSPVDGSKFQRKESSRTGRSIANQTKRLGKVEQDPAQFQVAT</sequence>
<protein>
    <submittedName>
        <fullName evidence="2">Uncharacterized protein</fullName>
    </submittedName>
</protein>
<evidence type="ECO:0000256" key="1">
    <source>
        <dbReference type="SAM" id="MobiDB-lite"/>
    </source>
</evidence>
<dbReference type="AlphaFoldDB" id="A0AAV1SE48"/>
<feature type="region of interest" description="Disordered" evidence="1">
    <location>
        <begin position="25"/>
        <end position="73"/>
    </location>
</feature>
<evidence type="ECO:0000313" key="3">
    <source>
        <dbReference type="Proteomes" id="UP001314170"/>
    </source>
</evidence>
<comment type="caution">
    <text evidence="2">The sequence shown here is derived from an EMBL/GenBank/DDBJ whole genome shotgun (WGS) entry which is preliminary data.</text>
</comment>
<accession>A0AAV1SE48</accession>
<dbReference type="Proteomes" id="UP001314170">
    <property type="component" value="Unassembled WGS sequence"/>
</dbReference>
<proteinExistence type="predicted"/>
<keyword evidence="3" id="KW-1185">Reference proteome</keyword>
<gene>
    <name evidence="2" type="ORF">DCAF_LOCUS21422</name>
</gene>
<name>A0AAV1SE48_9ROSI</name>
<reference evidence="2 3" key="1">
    <citation type="submission" date="2024-01" db="EMBL/GenBank/DDBJ databases">
        <authorList>
            <person name="Waweru B."/>
        </authorList>
    </citation>
    <scope>NUCLEOTIDE SEQUENCE [LARGE SCALE GENOMIC DNA]</scope>
</reference>
<organism evidence="2 3">
    <name type="scientific">Dovyalis caffra</name>
    <dbReference type="NCBI Taxonomy" id="77055"/>
    <lineage>
        <taxon>Eukaryota</taxon>
        <taxon>Viridiplantae</taxon>
        <taxon>Streptophyta</taxon>
        <taxon>Embryophyta</taxon>
        <taxon>Tracheophyta</taxon>
        <taxon>Spermatophyta</taxon>
        <taxon>Magnoliopsida</taxon>
        <taxon>eudicotyledons</taxon>
        <taxon>Gunneridae</taxon>
        <taxon>Pentapetalae</taxon>
        <taxon>rosids</taxon>
        <taxon>fabids</taxon>
        <taxon>Malpighiales</taxon>
        <taxon>Salicaceae</taxon>
        <taxon>Flacourtieae</taxon>
        <taxon>Dovyalis</taxon>
    </lineage>
</organism>
<dbReference type="EMBL" id="CAWUPB010001173">
    <property type="protein sequence ID" value="CAK7348717.1"/>
    <property type="molecule type" value="Genomic_DNA"/>
</dbReference>
<evidence type="ECO:0000313" key="2">
    <source>
        <dbReference type="EMBL" id="CAK7348717.1"/>
    </source>
</evidence>
<feature type="compositionally biased region" description="Polar residues" evidence="1">
    <location>
        <begin position="48"/>
        <end position="57"/>
    </location>
</feature>